<proteinExistence type="predicted"/>
<reference evidence="1" key="1">
    <citation type="journal article" date="2015" name="Nature">
        <title>Complex archaea that bridge the gap between prokaryotes and eukaryotes.</title>
        <authorList>
            <person name="Spang A."/>
            <person name="Saw J.H."/>
            <person name="Jorgensen S.L."/>
            <person name="Zaremba-Niedzwiedzka K."/>
            <person name="Martijn J."/>
            <person name="Lind A.E."/>
            <person name="van Eijk R."/>
            <person name="Schleper C."/>
            <person name="Guy L."/>
            <person name="Ettema T.J."/>
        </authorList>
    </citation>
    <scope>NUCLEOTIDE SEQUENCE</scope>
</reference>
<dbReference type="EMBL" id="LAZR01044488">
    <property type="protein sequence ID" value="KKL04528.1"/>
    <property type="molecule type" value="Genomic_DNA"/>
</dbReference>
<name>A0A0F9CXD5_9ZZZZ</name>
<gene>
    <name evidence="1" type="ORF">LCGC14_2615170</name>
</gene>
<sequence length="96" mass="10664">MLGEIGREGRAGIIVSFLLEGTLELLWKSSMQHPPRVDELVGLLGDGEVETWYKVEEVRYEFRYETSLAGGGEIPEVPMVSEYARNAPIVVVSVVL</sequence>
<evidence type="ECO:0000313" key="1">
    <source>
        <dbReference type="EMBL" id="KKL04528.1"/>
    </source>
</evidence>
<protein>
    <submittedName>
        <fullName evidence="1">Uncharacterized protein</fullName>
    </submittedName>
</protein>
<organism evidence="1">
    <name type="scientific">marine sediment metagenome</name>
    <dbReference type="NCBI Taxonomy" id="412755"/>
    <lineage>
        <taxon>unclassified sequences</taxon>
        <taxon>metagenomes</taxon>
        <taxon>ecological metagenomes</taxon>
    </lineage>
</organism>
<accession>A0A0F9CXD5</accession>
<dbReference type="AlphaFoldDB" id="A0A0F9CXD5"/>
<comment type="caution">
    <text evidence="1">The sequence shown here is derived from an EMBL/GenBank/DDBJ whole genome shotgun (WGS) entry which is preliminary data.</text>
</comment>